<keyword evidence="9" id="KW-0472">Membrane</keyword>
<evidence type="ECO:0000256" key="4">
    <source>
        <dbReference type="ARBA" id="ARBA00022723"/>
    </source>
</evidence>
<dbReference type="GO" id="GO:0016491">
    <property type="term" value="F:oxidoreductase activity"/>
    <property type="evidence" value="ECO:0007669"/>
    <property type="project" value="UniProtKB-KW"/>
</dbReference>
<keyword evidence="9" id="KW-1133">Transmembrane helix</keyword>
<keyword evidence="4" id="KW-0479">Metal-binding</keyword>
<sequence>MAHARGTKRHKSMNVDRRTFVKGMALAGGGALGIMLSPTPWYLIRDLAFWTQNWPWVPAPAPGEPSFEKSICRICDGGCGINVRKVDMRLVRIDGDKEHPVNQGSICPMGAAALQMLYGPSRTKVPLRRVGPRENPEWRPITWAEAIREVALKVRQLRAAGRPHELACITNSAHSTVNQFFERFLHAVGSRNFMQMNSALEAHSTVLALMQGVDEGIAYDIENARYLLSFGCNLLEGWGACGRMYHAHANRSAHEGGNSLEIVQIEPNLSVTASKASRWIPIKPGTDAALALSIAHVLISDGLYDKTFVERHTFGFEDWKDSDGKRRRGFKSEVLGRYSPRSVELITQVPANVIEEVAHEFAANQPALALGGRCDGSLFAGIYELMAIHSLNALAGNLSRPGGIFLQCDVPLKSLSPVKMDEQAEQGFAIPRSDGAGSKEHPLARHLPHNLDAGKVGVLLIHEVNPSYALPNRKVARAIFEDIPYIVSFSSFIDESSMQADLILPISTPLERWDDHTGAPGIPYPIYGLSHPLVNPLYESRNAGDVLIEIARELGGTIAESFPWNNTVEALRERAAGLYESGTGVIHTAEFSATYMSQTATPTEVKSFPTFSDFWNALVKNCCWSDPQCTTDQLEQTLKTPGKKFEFFSQRLQKTFGYSNDLECMPHYHEPPPNPQGFDLLIMPENLITMADNGLGTPPLLIKQLSNDVLSENDLFVQVNPITAMYQGLKDGESVILESPAGKVRVRIHTFAGVREGVVLIPLGFGHTAYDRFLRNKGVNALEIFDAKMDTVSGLAVWWAVPGKIYKV</sequence>
<feature type="transmembrane region" description="Helical" evidence="9">
    <location>
        <begin position="20"/>
        <end position="43"/>
    </location>
</feature>
<proteinExistence type="inferred from homology"/>
<dbReference type="InterPro" id="IPR006656">
    <property type="entry name" value="Mopterin_OxRdtase"/>
</dbReference>
<evidence type="ECO:0000256" key="9">
    <source>
        <dbReference type="SAM" id="Phobius"/>
    </source>
</evidence>
<dbReference type="Gene3D" id="3.30.2070.10">
    <property type="entry name" value="Formate dehydrogenase/DMSO reductase"/>
    <property type="match status" value="1"/>
</dbReference>
<dbReference type="GO" id="GO:0043546">
    <property type="term" value="F:molybdopterin cofactor binding"/>
    <property type="evidence" value="ECO:0007669"/>
    <property type="project" value="InterPro"/>
</dbReference>
<dbReference type="Gene3D" id="3.40.228.10">
    <property type="entry name" value="Dimethylsulfoxide Reductase, domain 2"/>
    <property type="match status" value="1"/>
</dbReference>
<keyword evidence="9" id="KW-0812">Transmembrane</keyword>
<dbReference type="PANTHER" id="PTHR43742">
    <property type="entry name" value="TRIMETHYLAMINE-N-OXIDE REDUCTASE"/>
    <property type="match status" value="1"/>
</dbReference>
<dbReference type="Gene3D" id="2.20.25.90">
    <property type="entry name" value="ADC-like domains"/>
    <property type="match status" value="1"/>
</dbReference>
<keyword evidence="3" id="KW-0500">Molybdenum</keyword>
<dbReference type="AlphaFoldDB" id="A0A419EPZ4"/>
<dbReference type="InterPro" id="IPR006963">
    <property type="entry name" value="Mopterin_OxRdtase_4Fe-4S_dom"/>
</dbReference>
<dbReference type="EMBL" id="QZKI01000131">
    <property type="protein sequence ID" value="RJP65001.1"/>
    <property type="molecule type" value="Genomic_DNA"/>
</dbReference>
<comment type="similarity">
    <text evidence="1">Belongs to the prokaryotic molybdopterin-containing oxidoreductase family.</text>
</comment>
<evidence type="ECO:0000256" key="7">
    <source>
        <dbReference type="ARBA" id="ARBA00023004"/>
    </source>
</evidence>
<keyword evidence="5" id="KW-0732">Signal</keyword>
<keyword evidence="7" id="KW-0408">Iron</keyword>
<keyword evidence="6" id="KW-0560">Oxidoreductase</keyword>
<dbReference type="GO" id="GO:0046872">
    <property type="term" value="F:metal ion binding"/>
    <property type="evidence" value="ECO:0007669"/>
    <property type="project" value="UniProtKB-KW"/>
</dbReference>
<keyword evidence="2" id="KW-0004">4Fe-4S</keyword>
<dbReference type="GO" id="GO:0051539">
    <property type="term" value="F:4 iron, 4 sulfur cluster binding"/>
    <property type="evidence" value="ECO:0007669"/>
    <property type="project" value="UniProtKB-KW"/>
</dbReference>
<evidence type="ECO:0000256" key="5">
    <source>
        <dbReference type="ARBA" id="ARBA00022729"/>
    </source>
</evidence>
<protein>
    <recommendedName>
        <fullName evidence="10">4Fe-4S Mo/W bis-MGD-type domain-containing protein</fullName>
    </recommendedName>
</protein>
<dbReference type="PROSITE" id="PS51669">
    <property type="entry name" value="4FE4S_MOW_BIS_MGD"/>
    <property type="match status" value="1"/>
</dbReference>
<dbReference type="Pfam" id="PF04879">
    <property type="entry name" value="Molybdop_Fe4S4"/>
    <property type="match status" value="1"/>
</dbReference>
<dbReference type="Pfam" id="PF01568">
    <property type="entry name" value="Molydop_binding"/>
    <property type="match status" value="1"/>
</dbReference>
<dbReference type="SMART" id="SM00926">
    <property type="entry name" value="Molybdop_Fe4S4"/>
    <property type="match status" value="1"/>
</dbReference>
<dbReference type="Pfam" id="PF00384">
    <property type="entry name" value="Molybdopterin"/>
    <property type="match status" value="1"/>
</dbReference>
<evidence type="ECO:0000259" key="10">
    <source>
        <dbReference type="PROSITE" id="PS51669"/>
    </source>
</evidence>
<evidence type="ECO:0000313" key="12">
    <source>
        <dbReference type="Proteomes" id="UP000285961"/>
    </source>
</evidence>
<dbReference type="InterPro" id="IPR050612">
    <property type="entry name" value="Prok_Mopterin_Oxidored"/>
</dbReference>
<dbReference type="SUPFAM" id="SSF50692">
    <property type="entry name" value="ADC-like"/>
    <property type="match status" value="1"/>
</dbReference>
<dbReference type="InterPro" id="IPR009010">
    <property type="entry name" value="Asp_de-COase-like_dom_sf"/>
</dbReference>
<name>A0A419EPZ4_9BACT</name>
<dbReference type="SUPFAM" id="SSF53706">
    <property type="entry name" value="Formate dehydrogenase/DMSO reductase, domains 1-3"/>
    <property type="match status" value="1"/>
</dbReference>
<evidence type="ECO:0000256" key="1">
    <source>
        <dbReference type="ARBA" id="ARBA00010312"/>
    </source>
</evidence>
<evidence type="ECO:0000313" key="11">
    <source>
        <dbReference type="EMBL" id="RJP65001.1"/>
    </source>
</evidence>
<gene>
    <name evidence="11" type="ORF">C4532_18245</name>
</gene>
<keyword evidence="8" id="KW-0411">Iron-sulfur</keyword>
<evidence type="ECO:0000256" key="2">
    <source>
        <dbReference type="ARBA" id="ARBA00022485"/>
    </source>
</evidence>
<dbReference type="PANTHER" id="PTHR43742:SF9">
    <property type="entry name" value="TETRATHIONATE REDUCTASE SUBUNIT A"/>
    <property type="match status" value="1"/>
</dbReference>
<dbReference type="Gene3D" id="3.40.50.740">
    <property type="match status" value="1"/>
</dbReference>
<evidence type="ECO:0000256" key="6">
    <source>
        <dbReference type="ARBA" id="ARBA00023002"/>
    </source>
</evidence>
<comment type="caution">
    <text evidence="11">The sequence shown here is derived from an EMBL/GenBank/DDBJ whole genome shotgun (WGS) entry which is preliminary data.</text>
</comment>
<dbReference type="Proteomes" id="UP000285961">
    <property type="component" value="Unassembled WGS sequence"/>
</dbReference>
<accession>A0A419EPZ4</accession>
<organism evidence="11 12">
    <name type="scientific">Candidatus Abyssobacteria bacterium SURF_17</name>
    <dbReference type="NCBI Taxonomy" id="2093361"/>
    <lineage>
        <taxon>Bacteria</taxon>
        <taxon>Pseudomonadati</taxon>
        <taxon>Candidatus Hydrogenedentota</taxon>
        <taxon>Candidatus Abyssobacteria</taxon>
    </lineage>
</organism>
<evidence type="ECO:0000256" key="8">
    <source>
        <dbReference type="ARBA" id="ARBA00023014"/>
    </source>
</evidence>
<reference evidence="11 12" key="1">
    <citation type="journal article" date="2017" name="ISME J.">
        <title>Energy and carbon metabolisms in a deep terrestrial subsurface fluid microbial community.</title>
        <authorList>
            <person name="Momper L."/>
            <person name="Jungbluth S.P."/>
            <person name="Lee M.D."/>
            <person name="Amend J.P."/>
        </authorList>
    </citation>
    <scope>NUCLEOTIDE SEQUENCE [LARGE SCALE GENOMIC DNA]</scope>
    <source>
        <strain evidence="11">SURF_17</strain>
    </source>
</reference>
<dbReference type="Gene3D" id="2.40.40.20">
    <property type="match status" value="1"/>
</dbReference>
<dbReference type="InterPro" id="IPR006657">
    <property type="entry name" value="MoPterin_dinucl-bd_dom"/>
</dbReference>
<feature type="domain" description="4Fe-4S Mo/W bis-MGD-type" evidence="10">
    <location>
        <begin position="65"/>
        <end position="121"/>
    </location>
</feature>
<evidence type="ECO:0000256" key="3">
    <source>
        <dbReference type="ARBA" id="ARBA00022505"/>
    </source>
</evidence>